<evidence type="ECO:0000313" key="2">
    <source>
        <dbReference type="EMBL" id="PVD18966.1"/>
    </source>
</evidence>
<dbReference type="Proteomes" id="UP000245119">
    <property type="component" value="Linkage Group LG14"/>
</dbReference>
<dbReference type="AlphaFoldDB" id="A0A2T7NCR7"/>
<name>A0A2T7NCR7_POMCA</name>
<comment type="caution">
    <text evidence="2">The sequence shown here is derived from an EMBL/GenBank/DDBJ whole genome shotgun (WGS) entry which is preliminary data.</text>
</comment>
<proteinExistence type="predicted"/>
<dbReference type="EMBL" id="PZQS01000014">
    <property type="protein sequence ID" value="PVD18966.1"/>
    <property type="molecule type" value="Genomic_DNA"/>
</dbReference>
<reference evidence="2 3" key="1">
    <citation type="submission" date="2018-04" db="EMBL/GenBank/DDBJ databases">
        <title>The genome of golden apple snail Pomacea canaliculata provides insight into stress tolerance and invasive adaptation.</title>
        <authorList>
            <person name="Liu C."/>
            <person name="Liu B."/>
            <person name="Ren Y."/>
            <person name="Zhang Y."/>
            <person name="Wang H."/>
            <person name="Li S."/>
            <person name="Jiang F."/>
            <person name="Yin L."/>
            <person name="Zhang G."/>
            <person name="Qian W."/>
            <person name="Fan W."/>
        </authorList>
    </citation>
    <scope>NUCLEOTIDE SEQUENCE [LARGE SCALE GENOMIC DNA]</scope>
    <source>
        <strain evidence="2">SZHN2017</strain>
        <tissue evidence="2">Muscle</tissue>
    </source>
</reference>
<evidence type="ECO:0000313" key="3">
    <source>
        <dbReference type="Proteomes" id="UP000245119"/>
    </source>
</evidence>
<organism evidence="2 3">
    <name type="scientific">Pomacea canaliculata</name>
    <name type="common">Golden apple snail</name>
    <dbReference type="NCBI Taxonomy" id="400727"/>
    <lineage>
        <taxon>Eukaryota</taxon>
        <taxon>Metazoa</taxon>
        <taxon>Spiralia</taxon>
        <taxon>Lophotrochozoa</taxon>
        <taxon>Mollusca</taxon>
        <taxon>Gastropoda</taxon>
        <taxon>Caenogastropoda</taxon>
        <taxon>Architaenioglossa</taxon>
        <taxon>Ampullarioidea</taxon>
        <taxon>Ampullariidae</taxon>
        <taxon>Pomacea</taxon>
    </lineage>
</organism>
<feature type="region of interest" description="Disordered" evidence="1">
    <location>
        <begin position="38"/>
        <end position="67"/>
    </location>
</feature>
<accession>A0A2T7NCR7</accession>
<protein>
    <submittedName>
        <fullName evidence="2">Uncharacterized protein</fullName>
    </submittedName>
</protein>
<gene>
    <name evidence="2" type="ORF">C0Q70_21525</name>
</gene>
<evidence type="ECO:0000256" key="1">
    <source>
        <dbReference type="SAM" id="MobiDB-lite"/>
    </source>
</evidence>
<feature type="compositionally biased region" description="Basic and acidic residues" evidence="1">
    <location>
        <begin position="38"/>
        <end position="47"/>
    </location>
</feature>
<sequence length="97" mass="10640">MPLVHNPACSAPAAIQLARLETISALCAALAAERHSGGGEAVREARRLPQASVTAHPPTRPIKKKSKFSRRLSRIPVSLRLCRLAFIRKIKNPRGWL</sequence>
<keyword evidence="3" id="KW-1185">Reference proteome</keyword>